<dbReference type="OrthoDB" id="1354520at2"/>
<keyword evidence="2" id="KW-1185">Reference proteome</keyword>
<dbReference type="AlphaFoldDB" id="A0A1M7HVS4"/>
<dbReference type="RefSeq" id="WP_072973503.1">
    <property type="nucleotide sequence ID" value="NZ_FRBY01000004.1"/>
</dbReference>
<protein>
    <submittedName>
        <fullName evidence="1">Uncharacterized protein</fullName>
    </submittedName>
</protein>
<name>A0A1M7HVS4_9FLAO</name>
<dbReference type="Proteomes" id="UP000184121">
    <property type="component" value="Unassembled WGS sequence"/>
</dbReference>
<organism evidence="1 2">
    <name type="scientific">Flavobacterium saccharophilum</name>
    <dbReference type="NCBI Taxonomy" id="29534"/>
    <lineage>
        <taxon>Bacteria</taxon>
        <taxon>Pseudomonadati</taxon>
        <taxon>Bacteroidota</taxon>
        <taxon>Flavobacteriia</taxon>
        <taxon>Flavobacteriales</taxon>
        <taxon>Flavobacteriaceae</taxon>
        <taxon>Flavobacterium</taxon>
    </lineage>
</organism>
<gene>
    <name evidence="1" type="ORF">SAMN05444366_2882</name>
</gene>
<evidence type="ECO:0000313" key="1">
    <source>
        <dbReference type="EMBL" id="SHM32217.1"/>
    </source>
</evidence>
<reference evidence="2" key="1">
    <citation type="submission" date="2016-11" db="EMBL/GenBank/DDBJ databases">
        <authorList>
            <person name="Varghese N."/>
            <person name="Submissions S."/>
        </authorList>
    </citation>
    <scope>NUCLEOTIDE SEQUENCE [LARGE SCALE GENOMIC DNA]</scope>
    <source>
        <strain evidence="2">DSM 1811</strain>
    </source>
</reference>
<accession>A0A1M7HVS4</accession>
<proteinExistence type="predicted"/>
<sequence>MKTKFCLLIPIAILLYCCQQKDWAGSDENDIEIDSAEMSGINDNLLRKWFSLNRESDSIIKSSQLIIDKQREEVESYPQDEREYITTCIDDAQKQLDLLKKKVKFTKQFAADIKHYDPSLQFTIDSLEEDYVLGKNKLEGALKQLK</sequence>
<dbReference type="EMBL" id="FRBY01000004">
    <property type="protein sequence ID" value="SHM32217.1"/>
    <property type="molecule type" value="Genomic_DNA"/>
</dbReference>
<evidence type="ECO:0000313" key="2">
    <source>
        <dbReference type="Proteomes" id="UP000184121"/>
    </source>
</evidence>